<evidence type="ECO:0000313" key="3">
    <source>
        <dbReference type="Proteomes" id="UP000284219"/>
    </source>
</evidence>
<keyword evidence="1" id="KW-0472">Membrane</keyword>
<organism evidence="2 3">
    <name type="scientific">Ammoniphilus oxalaticus</name>
    <dbReference type="NCBI Taxonomy" id="66863"/>
    <lineage>
        <taxon>Bacteria</taxon>
        <taxon>Bacillati</taxon>
        <taxon>Bacillota</taxon>
        <taxon>Bacilli</taxon>
        <taxon>Bacillales</taxon>
        <taxon>Paenibacillaceae</taxon>
        <taxon>Aneurinibacillus group</taxon>
        <taxon>Ammoniphilus</taxon>
    </lineage>
</organism>
<evidence type="ECO:0000256" key="1">
    <source>
        <dbReference type="SAM" id="Phobius"/>
    </source>
</evidence>
<keyword evidence="1" id="KW-0812">Transmembrane</keyword>
<evidence type="ECO:0000313" key="2">
    <source>
        <dbReference type="EMBL" id="RKD25906.1"/>
    </source>
</evidence>
<keyword evidence="3" id="KW-1185">Reference proteome</keyword>
<comment type="caution">
    <text evidence="2">The sequence shown here is derived from an EMBL/GenBank/DDBJ whole genome shotgun (WGS) entry which is preliminary data.</text>
</comment>
<dbReference type="Proteomes" id="UP000284219">
    <property type="component" value="Unassembled WGS sequence"/>
</dbReference>
<feature type="transmembrane region" description="Helical" evidence="1">
    <location>
        <begin position="21"/>
        <end position="42"/>
    </location>
</feature>
<sequence>MITDINQYRLRKKKEKLRHKLKMTGMCVVLAVVTLSVANIAVTNISDIMTHYSWEPAIILD</sequence>
<gene>
    <name evidence="2" type="ORF">BEP19_02970</name>
</gene>
<name>A0A419SNN3_9BACL</name>
<dbReference type="RefSeq" id="WP_120188585.1">
    <property type="nucleotide sequence ID" value="NZ_MCHY01000006.1"/>
</dbReference>
<protein>
    <submittedName>
        <fullName evidence="2">Uncharacterized protein</fullName>
    </submittedName>
</protein>
<keyword evidence="1" id="KW-1133">Transmembrane helix</keyword>
<reference evidence="2 3" key="1">
    <citation type="submission" date="2016-08" db="EMBL/GenBank/DDBJ databases">
        <title>Novel Firmicute Genomes.</title>
        <authorList>
            <person name="Poppleton D.I."/>
            <person name="Gribaldo S."/>
        </authorList>
    </citation>
    <scope>NUCLEOTIDE SEQUENCE [LARGE SCALE GENOMIC DNA]</scope>
    <source>
        <strain evidence="2 3">RAOx-1</strain>
    </source>
</reference>
<proteinExistence type="predicted"/>
<dbReference type="AlphaFoldDB" id="A0A419SNN3"/>
<dbReference type="EMBL" id="MCHY01000006">
    <property type="protein sequence ID" value="RKD25906.1"/>
    <property type="molecule type" value="Genomic_DNA"/>
</dbReference>
<accession>A0A419SNN3</accession>